<dbReference type="PRINTS" id="PR00253">
    <property type="entry name" value="GABAARECEPTR"/>
</dbReference>
<dbReference type="RefSeq" id="XP_014665404.1">
    <property type="nucleotide sequence ID" value="XM_014809918.1"/>
</dbReference>
<evidence type="ECO:0000256" key="1">
    <source>
        <dbReference type="ARBA" id="ARBA00004141"/>
    </source>
</evidence>
<sequence length="432" mass="49514">MLFAIGLLIAHLSALPTSLAVINLTADMLDQEILDSLLGPDAKYDQRVSPMPNRNEPVIVTVDLYILALSSVDVIRMSFDADFVVRQRWLDRRLNFEKARDHGNHYIAGTPALAQSIWRSDLFFVNARDAAWHEVTRPNTLIRIFPNGTVQLNQRVKASFSCQMQLSAYPFDTQNCQIELGSFGYTNTELVFLWKPDAPFTINTAIKLPQFKLRDYIRTEIYQTAHYTGKFSYLRAYIKFDRDYEYHVTQSLMPCVFLVICSWVSFWLDSEATPARVALGVTTLLAIYTQSAAVRFSLPPVSYLKAIDIWFLICVVFIFGSLIEFALVNYFTRRSLKNPAKHVRSGSFTDLSMKQPSRASAEIDAERTADGDVKTHLTRRLTTVKKRFKKVIDEDRKKAKTIDVVSRVLFPVSFLVCILVFWCVYYVNNDDQ</sequence>
<feature type="transmembrane region" description="Helical" evidence="11">
    <location>
        <begin position="251"/>
        <end position="268"/>
    </location>
</feature>
<dbReference type="InterPro" id="IPR006202">
    <property type="entry name" value="Neur_chan_lig-bd"/>
</dbReference>
<feature type="domain" description="Neurotransmitter-gated ion-channel transmembrane" evidence="13">
    <location>
        <begin position="252"/>
        <end position="338"/>
    </location>
</feature>
<feature type="signal peptide" evidence="11">
    <location>
        <begin position="1"/>
        <end position="20"/>
    </location>
</feature>
<keyword evidence="4" id="KW-1003">Cell membrane</keyword>
<accession>A0ABM1DZN3</accession>
<evidence type="ECO:0000256" key="5">
    <source>
        <dbReference type="ARBA" id="ARBA00022692"/>
    </source>
</evidence>
<feature type="transmembrane region" description="Helical" evidence="11">
    <location>
        <begin position="277"/>
        <end position="297"/>
    </location>
</feature>
<gene>
    <name evidence="15" type="primary">LOC106807550</name>
</gene>
<dbReference type="Proteomes" id="UP000695022">
    <property type="component" value="Unplaced"/>
</dbReference>
<dbReference type="InterPro" id="IPR036719">
    <property type="entry name" value="Neuro-gated_channel_TM_sf"/>
</dbReference>
<evidence type="ECO:0000259" key="13">
    <source>
        <dbReference type="Pfam" id="PF02932"/>
    </source>
</evidence>
<dbReference type="InterPro" id="IPR006028">
    <property type="entry name" value="GABAA/Glycine_rcpt"/>
</dbReference>
<protein>
    <submittedName>
        <fullName evidence="15">Glutamate-gated chloride channel-like isoform X1</fullName>
    </submittedName>
</protein>
<dbReference type="InterPro" id="IPR018000">
    <property type="entry name" value="Neurotransmitter_ion_chnl_CS"/>
</dbReference>
<evidence type="ECO:0000256" key="3">
    <source>
        <dbReference type="ARBA" id="ARBA00022448"/>
    </source>
</evidence>
<dbReference type="InterPro" id="IPR006029">
    <property type="entry name" value="Neurotrans-gated_channel_TM"/>
</dbReference>
<dbReference type="PANTHER" id="PTHR18945">
    <property type="entry name" value="NEUROTRANSMITTER GATED ION CHANNEL"/>
    <property type="match status" value="1"/>
</dbReference>
<evidence type="ECO:0000256" key="2">
    <source>
        <dbReference type="ARBA" id="ARBA00004236"/>
    </source>
</evidence>
<evidence type="ECO:0000259" key="12">
    <source>
        <dbReference type="Pfam" id="PF02931"/>
    </source>
</evidence>
<dbReference type="SUPFAM" id="SSF90112">
    <property type="entry name" value="Neurotransmitter-gated ion-channel transmembrane pore"/>
    <property type="match status" value="1"/>
</dbReference>
<keyword evidence="9 11" id="KW-0472">Membrane</keyword>
<dbReference type="Gene3D" id="2.70.170.10">
    <property type="entry name" value="Neurotransmitter-gated ion-channel ligand-binding domain"/>
    <property type="match status" value="1"/>
</dbReference>
<evidence type="ECO:0000256" key="7">
    <source>
        <dbReference type="ARBA" id="ARBA00022989"/>
    </source>
</evidence>
<keyword evidence="14" id="KW-1185">Reference proteome</keyword>
<dbReference type="CDD" id="cd19049">
    <property type="entry name" value="LGIC_TM_anion"/>
    <property type="match status" value="1"/>
</dbReference>
<proteinExistence type="inferred from homology"/>
<dbReference type="CDD" id="cd18987">
    <property type="entry name" value="LGIC_ECD_anion"/>
    <property type="match status" value="1"/>
</dbReference>
<dbReference type="GeneID" id="106807550"/>
<evidence type="ECO:0000256" key="4">
    <source>
        <dbReference type="ARBA" id="ARBA00022475"/>
    </source>
</evidence>
<feature type="transmembrane region" description="Helical" evidence="11">
    <location>
        <begin position="404"/>
        <end position="427"/>
    </location>
</feature>
<keyword evidence="10 11" id="KW-0407">Ion channel</keyword>
<comment type="similarity">
    <text evidence="11">Belongs to the ligand-gated ion channel (TC 1.A.9) family.</text>
</comment>
<dbReference type="Pfam" id="PF02931">
    <property type="entry name" value="Neur_chan_LBD"/>
    <property type="match status" value="1"/>
</dbReference>
<dbReference type="SUPFAM" id="SSF63712">
    <property type="entry name" value="Nicotinic receptor ligand binding domain-like"/>
    <property type="match status" value="1"/>
</dbReference>
<evidence type="ECO:0000256" key="8">
    <source>
        <dbReference type="ARBA" id="ARBA00023065"/>
    </source>
</evidence>
<feature type="domain" description="Neurotransmitter-gated ion-channel ligand-binding" evidence="12">
    <location>
        <begin position="31"/>
        <end position="229"/>
    </location>
</feature>
<feature type="chain" id="PRO_5044988392" evidence="11">
    <location>
        <begin position="21"/>
        <end position="432"/>
    </location>
</feature>
<dbReference type="PRINTS" id="PR00252">
    <property type="entry name" value="NRIONCHANNEL"/>
</dbReference>
<evidence type="ECO:0000313" key="15">
    <source>
        <dbReference type="RefSeq" id="XP_014665404.1"/>
    </source>
</evidence>
<dbReference type="PROSITE" id="PS00236">
    <property type="entry name" value="NEUROTR_ION_CHANNEL"/>
    <property type="match status" value="1"/>
</dbReference>
<evidence type="ECO:0000256" key="11">
    <source>
        <dbReference type="RuleBase" id="RU000687"/>
    </source>
</evidence>
<keyword evidence="8 11" id="KW-0406">Ion transport</keyword>
<comment type="subcellular location">
    <subcellularLocation>
        <location evidence="2">Cell membrane</location>
    </subcellularLocation>
    <subcellularLocation>
        <location evidence="1">Membrane</location>
        <topology evidence="1">Multi-pass membrane protein</topology>
    </subcellularLocation>
</comment>
<evidence type="ECO:0000256" key="9">
    <source>
        <dbReference type="ARBA" id="ARBA00023136"/>
    </source>
</evidence>
<name>A0ABM1DZN3_PRICU</name>
<keyword evidence="3 11" id="KW-0813">Transport</keyword>
<dbReference type="Pfam" id="PF02932">
    <property type="entry name" value="Neur_chan_memb"/>
    <property type="match status" value="1"/>
</dbReference>
<dbReference type="InterPro" id="IPR006201">
    <property type="entry name" value="Neur_channel"/>
</dbReference>
<dbReference type="InterPro" id="IPR038050">
    <property type="entry name" value="Neuro_actylchol_rec"/>
</dbReference>
<dbReference type="NCBIfam" id="TIGR00860">
    <property type="entry name" value="LIC"/>
    <property type="match status" value="1"/>
</dbReference>
<dbReference type="InterPro" id="IPR036734">
    <property type="entry name" value="Neur_chan_lig-bd_sf"/>
</dbReference>
<evidence type="ECO:0000256" key="10">
    <source>
        <dbReference type="ARBA" id="ARBA00023303"/>
    </source>
</evidence>
<evidence type="ECO:0000256" key="6">
    <source>
        <dbReference type="ARBA" id="ARBA00022729"/>
    </source>
</evidence>
<dbReference type="Gene3D" id="1.20.58.390">
    <property type="entry name" value="Neurotransmitter-gated ion-channel transmembrane domain"/>
    <property type="match status" value="1"/>
</dbReference>
<reference evidence="15" key="1">
    <citation type="submission" date="2025-08" db="UniProtKB">
        <authorList>
            <consortium name="RefSeq"/>
        </authorList>
    </citation>
    <scope>IDENTIFICATION</scope>
</reference>
<feature type="transmembrane region" description="Helical" evidence="11">
    <location>
        <begin position="309"/>
        <end position="331"/>
    </location>
</feature>
<keyword evidence="5 11" id="KW-0812">Transmembrane</keyword>
<organism evidence="14 15">
    <name type="scientific">Priapulus caudatus</name>
    <name type="common">Priapulid worm</name>
    <dbReference type="NCBI Taxonomy" id="37621"/>
    <lineage>
        <taxon>Eukaryota</taxon>
        <taxon>Metazoa</taxon>
        <taxon>Ecdysozoa</taxon>
        <taxon>Scalidophora</taxon>
        <taxon>Priapulida</taxon>
        <taxon>Priapulimorpha</taxon>
        <taxon>Priapulimorphida</taxon>
        <taxon>Priapulidae</taxon>
        <taxon>Priapulus</taxon>
    </lineage>
</organism>
<keyword evidence="7 11" id="KW-1133">Transmembrane helix</keyword>
<evidence type="ECO:0000313" key="14">
    <source>
        <dbReference type="Proteomes" id="UP000695022"/>
    </source>
</evidence>
<keyword evidence="6 11" id="KW-0732">Signal</keyword>